<dbReference type="Proteomes" id="UP000763088">
    <property type="component" value="Unassembled WGS sequence"/>
</dbReference>
<proteinExistence type="predicted"/>
<accession>A0A928BR51</accession>
<sequence>MKKFSKEIQIALVALVGIVVLYFGLQFLKGMTLFSNDNRYFVKFKDVSGLSVASPIFANGYRVGVVETIEFNYENTGEIVASIGVDKNMQVPKGSRAEIATDLMGNVKVQLVLGNVADGVVAPGDTITGAQQVGAMGKAADMIPTIQQMLPKLDSILASVNTLLADPAIASSLHNVDQITANLSRTSQDLSQLSAQLNRQMPQMLKNADGVLANTNQITKNLSDLDIATTMTSVNTTLKNVEQMTATLNSKDGTLGLLMRDPGLYNNLNATMIHADSLMMDLKQHPKRYVHFSVFGKKDK</sequence>
<dbReference type="InterPro" id="IPR003399">
    <property type="entry name" value="Mce/MlaD"/>
</dbReference>
<dbReference type="EMBL" id="SUYD01000001">
    <property type="protein sequence ID" value="MBE6265103.1"/>
    <property type="molecule type" value="Genomic_DNA"/>
</dbReference>
<feature type="transmembrane region" description="Helical" evidence="1">
    <location>
        <begin position="12"/>
        <end position="34"/>
    </location>
</feature>
<dbReference type="InterPro" id="IPR052336">
    <property type="entry name" value="MlaD_Phospholipid_Transporter"/>
</dbReference>
<protein>
    <submittedName>
        <fullName evidence="3">MCE family protein</fullName>
    </submittedName>
</protein>
<evidence type="ECO:0000313" key="3">
    <source>
        <dbReference type="EMBL" id="MBE6265103.1"/>
    </source>
</evidence>
<dbReference type="Pfam" id="PF02470">
    <property type="entry name" value="MlaD"/>
    <property type="match status" value="1"/>
</dbReference>
<evidence type="ECO:0000256" key="1">
    <source>
        <dbReference type="SAM" id="Phobius"/>
    </source>
</evidence>
<keyword evidence="1" id="KW-1133">Transmembrane helix</keyword>
<dbReference type="PANTHER" id="PTHR33371">
    <property type="entry name" value="INTERMEMBRANE PHOSPHOLIPID TRANSPORT SYSTEM BINDING PROTEIN MLAD-RELATED"/>
    <property type="match status" value="1"/>
</dbReference>
<gene>
    <name evidence="3" type="ORF">E7102_01320</name>
</gene>
<dbReference type="PANTHER" id="PTHR33371:SF4">
    <property type="entry name" value="INTERMEMBRANE PHOSPHOLIPID TRANSPORT SYSTEM BINDING PROTEIN MLAD"/>
    <property type="match status" value="1"/>
</dbReference>
<organism evidence="3 4">
    <name type="scientific">Xylanibacter ruminicola</name>
    <name type="common">Prevotella ruminicola</name>
    <dbReference type="NCBI Taxonomy" id="839"/>
    <lineage>
        <taxon>Bacteria</taxon>
        <taxon>Pseudomonadati</taxon>
        <taxon>Bacteroidota</taxon>
        <taxon>Bacteroidia</taxon>
        <taxon>Bacteroidales</taxon>
        <taxon>Prevotellaceae</taxon>
        <taxon>Xylanibacter</taxon>
    </lineage>
</organism>
<comment type="caution">
    <text evidence="3">The sequence shown here is derived from an EMBL/GenBank/DDBJ whole genome shotgun (WGS) entry which is preliminary data.</text>
</comment>
<reference evidence="3" key="1">
    <citation type="submission" date="2019-04" db="EMBL/GenBank/DDBJ databases">
        <title>Evolution of Biomass-Degrading Anaerobic Consortia Revealed by Metagenomics.</title>
        <authorList>
            <person name="Peng X."/>
        </authorList>
    </citation>
    <scope>NUCLEOTIDE SEQUENCE</scope>
    <source>
        <strain evidence="3">SIG141</strain>
    </source>
</reference>
<evidence type="ECO:0000259" key="2">
    <source>
        <dbReference type="Pfam" id="PF02470"/>
    </source>
</evidence>
<dbReference type="Gene3D" id="1.10.287.950">
    <property type="entry name" value="Methyl-accepting chemotaxis protein"/>
    <property type="match status" value="1"/>
</dbReference>
<keyword evidence="1" id="KW-0812">Transmembrane</keyword>
<dbReference type="AlphaFoldDB" id="A0A928BR51"/>
<keyword evidence="1" id="KW-0472">Membrane</keyword>
<name>A0A928BR51_XYLRU</name>
<evidence type="ECO:0000313" key="4">
    <source>
        <dbReference type="Proteomes" id="UP000763088"/>
    </source>
</evidence>
<feature type="domain" description="Mce/MlaD" evidence="2">
    <location>
        <begin position="38"/>
        <end position="109"/>
    </location>
</feature>